<dbReference type="Proteomes" id="UP001241377">
    <property type="component" value="Unassembled WGS sequence"/>
</dbReference>
<keyword evidence="2" id="KW-1185">Reference proteome</keyword>
<sequence length="511" mass="55019">MSASSPAVFSWTLKKCRSILDLSPSIGGGMTPTKKFTATPGSFSASGRKSMSSPQRAPTTPTKTTPTALRFDPLNLPGSSAKKVATALVGRKTTRDLSDLRRKTSSASTAPVQETQDPSRKEPRASSADVPIVQVRPSMATKAPSIARNIADPVVTSSAASVPQTPSKQRAHPSSAPQHAATPSQTLVPPSPSRLQLTPRRQTKTVNSPSRLARTPTGQASPMHNALMKTKLESASATRMTASVKGKARALPSTSIKGAMGESLAFEGEDAEDDDLPSPSKRRRVGTTATPSAVEAAASARKGVDLAQVILDDSTSASAFPSMDVDVSATDFGTLNRPTVSARKINRLFQPLPSLPVDPYASIPAPPLVFTGPFIFYESEDRGSRVFRKMVPPDDMVWGDPYALVNSRRQTEGKSSSHNALLSILKIQPDQVAEANKKMERTKKRRLKRMKRLESGFKTEDPPEPQSTIPENTTCTWDREFGIPVDTNEESVTASLNVPDWQERLDLVRDI</sequence>
<proteinExistence type="predicted"/>
<comment type="caution">
    <text evidence="1">The sequence shown here is derived from an EMBL/GenBank/DDBJ whole genome shotgun (WGS) entry which is preliminary data.</text>
</comment>
<name>A0ACC2WFS7_9TREE</name>
<dbReference type="EMBL" id="JASBWR010000016">
    <property type="protein sequence ID" value="KAJ9109691.1"/>
    <property type="molecule type" value="Genomic_DNA"/>
</dbReference>
<evidence type="ECO:0000313" key="1">
    <source>
        <dbReference type="EMBL" id="KAJ9109691.1"/>
    </source>
</evidence>
<protein>
    <submittedName>
        <fullName evidence="1">Uncharacterized protein</fullName>
    </submittedName>
</protein>
<reference evidence="1" key="1">
    <citation type="submission" date="2023-04" db="EMBL/GenBank/DDBJ databases">
        <title>Draft Genome sequencing of Naganishia species isolated from polar environments using Oxford Nanopore Technology.</title>
        <authorList>
            <person name="Leo P."/>
            <person name="Venkateswaran K."/>
        </authorList>
    </citation>
    <scope>NUCLEOTIDE SEQUENCE</scope>
    <source>
        <strain evidence="1">MNA-CCFEE 5261</strain>
    </source>
</reference>
<accession>A0ACC2WFS7</accession>
<gene>
    <name evidence="1" type="ORF">QFC19_001921</name>
</gene>
<evidence type="ECO:0000313" key="2">
    <source>
        <dbReference type="Proteomes" id="UP001241377"/>
    </source>
</evidence>
<organism evidence="1 2">
    <name type="scientific">Naganishia cerealis</name>
    <dbReference type="NCBI Taxonomy" id="610337"/>
    <lineage>
        <taxon>Eukaryota</taxon>
        <taxon>Fungi</taxon>
        <taxon>Dikarya</taxon>
        <taxon>Basidiomycota</taxon>
        <taxon>Agaricomycotina</taxon>
        <taxon>Tremellomycetes</taxon>
        <taxon>Filobasidiales</taxon>
        <taxon>Filobasidiaceae</taxon>
        <taxon>Naganishia</taxon>
    </lineage>
</organism>